<organism evidence="1 2">
    <name type="scientific">Chania multitudinisentens RB-25</name>
    <dbReference type="NCBI Taxonomy" id="1441930"/>
    <lineage>
        <taxon>Bacteria</taxon>
        <taxon>Pseudomonadati</taxon>
        <taxon>Pseudomonadota</taxon>
        <taxon>Gammaproteobacteria</taxon>
        <taxon>Enterobacterales</taxon>
        <taxon>Yersiniaceae</taxon>
        <taxon>Chania</taxon>
    </lineage>
</organism>
<keyword evidence="2" id="KW-1185">Reference proteome</keyword>
<sequence length="60" mass="6873">MSKARRSKRPETDEEREALISTLHQDIARSKARTLGGSFFLDKPVAHLDDLNRVAMMDIF</sequence>
<evidence type="ECO:0000313" key="2">
    <source>
        <dbReference type="Proteomes" id="UP000019030"/>
    </source>
</evidence>
<dbReference type="eggNOG" id="COG0419">
    <property type="taxonomic scope" value="Bacteria"/>
</dbReference>
<dbReference type="Proteomes" id="UP000019030">
    <property type="component" value="Chromosome"/>
</dbReference>
<evidence type="ECO:0000313" key="1">
    <source>
        <dbReference type="EMBL" id="AHG22565.1"/>
    </source>
</evidence>
<protein>
    <submittedName>
        <fullName evidence="1">Uncharacterized protein</fullName>
    </submittedName>
</protein>
<accession>W0LKP8</accession>
<dbReference type="PATRIC" id="fig|1441930.4.peg.253"/>
<reference evidence="1 2" key="2">
    <citation type="submission" date="2015-03" db="EMBL/GenBank/DDBJ databases">
        <authorList>
            <person name="Chan K.-G."/>
        </authorList>
    </citation>
    <scope>NUCLEOTIDE SEQUENCE [LARGE SCALE GENOMIC DNA]</scope>
    <source>
        <strain evidence="1 2">RB-25</strain>
    </source>
</reference>
<dbReference type="KEGG" id="sfo:Z042_01225"/>
<dbReference type="EMBL" id="CP007044">
    <property type="protein sequence ID" value="AHG22565.1"/>
    <property type="molecule type" value="Genomic_DNA"/>
</dbReference>
<reference evidence="1 2" key="1">
    <citation type="submission" date="2014-01" db="EMBL/GenBank/DDBJ databases">
        <title>Isolation of Serratia multitudinisentens RB-25 from Ex-Landfill site.</title>
        <authorList>
            <person name="Robson E.H.J."/>
        </authorList>
    </citation>
    <scope>NUCLEOTIDE SEQUENCE [LARGE SCALE GENOMIC DNA]</scope>
    <source>
        <strain evidence="1 2">RB-25</strain>
    </source>
</reference>
<dbReference type="AlphaFoldDB" id="W0LKP8"/>
<dbReference type="HOGENOM" id="CLU_2939234_0_0_6"/>
<name>W0LKP8_9GAMM</name>
<proteinExistence type="predicted"/>
<gene>
    <name evidence="1" type="ORF">Z042_01225</name>
</gene>